<reference evidence="1 2" key="1">
    <citation type="submission" date="2014-04" db="EMBL/GenBank/DDBJ databases">
        <title>The Genome Sequence of Thermoanaerobaculum aquaticum MP-01, The First Cultivated Group 23 Acidobacterium.</title>
        <authorList>
            <person name="Stamps B.W."/>
            <person name="Losey N.A."/>
            <person name="Lawson P.A."/>
            <person name="Stevenson B.S."/>
        </authorList>
    </citation>
    <scope>NUCLEOTIDE SEQUENCE [LARGE SCALE GENOMIC DNA]</scope>
    <source>
        <strain evidence="1 2">MP-01</strain>
    </source>
</reference>
<organism evidence="1 2">
    <name type="scientific">Thermoanaerobaculum aquaticum</name>
    <dbReference type="NCBI Taxonomy" id="1312852"/>
    <lineage>
        <taxon>Bacteria</taxon>
        <taxon>Pseudomonadati</taxon>
        <taxon>Acidobacteriota</taxon>
        <taxon>Thermoanaerobaculia</taxon>
        <taxon>Thermoanaerobaculales</taxon>
        <taxon>Thermoanaerobaculaceae</taxon>
        <taxon>Thermoanaerobaculum</taxon>
    </lineage>
</organism>
<gene>
    <name evidence="1" type="ORF">EG19_08780</name>
</gene>
<keyword evidence="2" id="KW-1185">Reference proteome</keyword>
<dbReference type="Proteomes" id="UP000027284">
    <property type="component" value="Unassembled WGS sequence"/>
</dbReference>
<comment type="caution">
    <text evidence="1">The sequence shown here is derived from an EMBL/GenBank/DDBJ whole genome shotgun (WGS) entry which is preliminary data.</text>
</comment>
<accession>A0A062XK85</accession>
<sequence length="108" mass="12436">MPTAEQVFFFFLPKLVIFSRPNQRSFPTLKLGYRPEFTVRLHAIPSGSFLHRFLHGKPKLRGDGSCATEMLDAFSPNYAQVFGFQTRNDPGKTVDHENIPVKREHFIL</sequence>
<evidence type="ECO:0000313" key="2">
    <source>
        <dbReference type="Proteomes" id="UP000027284"/>
    </source>
</evidence>
<protein>
    <submittedName>
        <fullName evidence="1">Uncharacterized protein</fullName>
    </submittedName>
</protein>
<dbReference type="AlphaFoldDB" id="A0A062XK85"/>
<proteinExistence type="predicted"/>
<name>A0A062XK85_9BACT</name>
<dbReference type="EMBL" id="JMFG01000038">
    <property type="protein sequence ID" value="KDA52922.1"/>
    <property type="molecule type" value="Genomic_DNA"/>
</dbReference>
<evidence type="ECO:0000313" key="1">
    <source>
        <dbReference type="EMBL" id="KDA52922.1"/>
    </source>
</evidence>